<feature type="transmembrane region" description="Helical" evidence="1">
    <location>
        <begin position="12"/>
        <end position="32"/>
    </location>
</feature>
<name>A0A9D2DED9_9BACT</name>
<accession>A0A9D2DED9</accession>
<dbReference type="Proteomes" id="UP000824014">
    <property type="component" value="Unassembled WGS sequence"/>
</dbReference>
<gene>
    <name evidence="2" type="ORF">H9816_05890</name>
</gene>
<reference evidence="2" key="1">
    <citation type="journal article" date="2021" name="PeerJ">
        <title>Extensive microbial diversity within the chicken gut microbiome revealed by metagenomics and culture.</title>
        <authorList>
            <person name="Gilroy R."/>
            <person name="Ravi A."/>
            <person name="Getino M."/>
            <person name="Pursley I."/>
            <person name="Horton D.L."/>
            <person name="Alikhan N.F."/>
            <person name="Baker D."/>
            <person name="Gharbi K."/>
            <person name="Hall N."/>
            <person name="Watson M."/>
            <person name="Adriaenssens E.M."/>
            <person name="Foster-Nyarko E."/>
            <person name="Jarju S."/>
            <person name="Secka A."/>
            <person name="Antonio M."/>
            <person name="Oren A."/>
            <person name="Chaudhuri R.R."/>
            <person name="La Ragione R."/>
            <person name="Hildebrand F."/>
            <person name="Pallen M.J."/>
        </authorList>
    </citation>
    <scope>NUCLEOTIDE SEQUENCE</scope>
    <source>
        <strain evidence="2">ChiHjej11B10-19426</strain>
    </source>
</reference>
<keyword evidence="1" id="KW-1133">Transmembrane helix</keyword>
<protein>
    <submittedName>
        <fullName evidence="2">Uncharacterized protein</fullName>
    </submittedName>
</protein>
<feature type="transmembrane region" description="Helical" evidence="1">
    <location>
        <begin position="52"/>
        <end position="71"/>
    </location>
</feature>
<comment type="caution">
    <text evidence="2">The sequence shown here is derived from an EMBL/GenBank/DDBJ whole genome shotgun (WGS) entry which is preliminary data.</text>
</comment>
<organism evidence="2 3">
    <name type="scientific">Candidatus Tidjanibacter faecipullorum</name>
    <dbReference type="NCBI Taxonomy" id="2838766"/>
    <lineage>
        <taxon>Bacteria</taxon>
        <taxon>Pseudomonadati</taxon>
        <taxon>Bacteroidota</taxon>
        <taxon>Bacteroidia</taxon>
        <taxon>Bacteroidales</taxon>
        <taxon>Rikenellaceae</taxon>
        <taxon>Tidjanibacter</taxon>
    </lineage>
</organism>
<keyword evidence="1" id="KW-0472">Membrane</keyword>
<evidence type="ECO:0000313" key="2">
    <source>
        <dbReference type="EMBL" id="HIZ15423.1"/>
    </source>
</evidence>
<keyword evidence="1" id="KW-0812">Transmembrane</keyword>
<evidence type="ECO:0000313" key="3">
    <source>
        <dbReference type="Proteomes" id="UP000824014"/>
    </source>
</evidence>
<evidence type="ECO:0000256" key="1">
    <source>
        <dbReference type="SAM" id="Phobius"/>
    </source>
</evidence>
<sequence>MKTGQYIRRAVGYFIKLIVLVIVLYLLLFVTGTARVSAGYFVGELFATPRGLMLLGALAVLAACYPMFGYVSRRMAADLREDRVRIVSAFHADGYVLEKEQEGESMTFRAGGLFRRIWLTFDDRITVRSCGEGFVEIEGLRKEVVTAQFRINTYMQNKRHENND</sequence>
<dbReference type="AlphaFoldDB" id="A0A9D2DED9"/>
<reference evidence="2" key="2">
    <citation type="submission" date="2021-04" db="EMBL/GenBank/DDBJ databases">
        <authorList>
            <person name="Gilroy R."/>
        </authorList>
    </citation>
    <scope>NUCLEOTIDE SEQUENCE</scope>
    <source>
        <strain evidence="2">ChiHjej11B10-19426</strain>
    </source>
</reference>
<dbReference type="EMBL" id="DXCC01000017">
    <property type="protein sequence ID" value="HIZ15423.1"/>
    <property type="molecule type" value="Genomic_DNA"/>
</dbReference>
<proteinExistence type="predicted"/>